<comment type="similarity">
    <text evidence="1 4">Belongs to the indoleamine 2,3-dioxygenase family.</text>
</comment>
<dbReference type="Gene3D" id="1.20.58.480">
    <property type="match status" value="1"/>
</dbReference>
<dbReference type="GO" id="GO:0005737">
    <property type="term" value="C:cytoplasm"/>
    <property type="evidence" value="ECO:0007669"/>
    <property type="project" value="TreeGrafter"/>
</dbReference>
<dbReference type="EC" id="1.13.11.52" evidence="4"/>
<dbReference type="AlphaFoldDB" id="A0A8H4N3W7"/>
<keyword evidence="4" id="KW-0349">Heme</keyword>
<protein>
    <recommendedName>
        <fullName evidence="4">Indoleamine 2,3-dioxygenase</fullName>
        <ecNumber evidence="4">1.13.11.52</ecNumber>
    </recommendedName>
</protein>
<dbReference type="OrthoDB" id="4662583at2759"/>
<keyword evidence="2 4" id="KW-0479">Metal-binding</keyword>
<feature type="chain" id="PRO_5034899315" description="Indoleamine 2,3-dioxygenase" evidence="5">
    <location>
        <begin position="22"/>
        <end position="481"/>
    </location>
</feature>
<dbReference type="InterPro" id="IPR000898">
    <property type="entry name" value="Indolamine_dOase"/>
</dbReference>
<evidence type="ECO:0000256" key="4">
    <source>
        <dbReference type="RuleBase" id="RU369119"/>
    </source>
</evidence>
<dbReference type="GO" id="GO:0020037">
    <property type="term" value="F:heme binding"/>
    <property type="evidence" value="ECO:0007669"/>
    <property type="project" value="UniProtKB-UniRule"/>
</dbReference>
<keyword evidence="7" id="KW-1185">Reference proteome</keyword>
<evidence type="ECO:0000256" key="1">
    <source>
        <dbReference type="ARBA" id="ARBA00007119"/>
    </source>
</evidence>
<dbReference type="PANTHER" id="PTHR28657:SF11">
    <property type="entry name" value="INDOLEAMINE 2,3-DIOXYGENASE"/>
    <property type="match status" value="1"/>
</dbReference>
<dbReference type="GO" id="GO:0046872">
    <property type="term" value="F:metal ion binding"/>
    <property type="evidence" value="ECO:0007669"/>
    <property type="project" value="UniProtKB-UniRule"/>
</dbReference>
<organism evidence="6 7">
    <name type="scientific">Botryosphaeria dothidea</name>
    <dbReference type="NCBI Taxonomy" id="55169"/>
    <lineage>
        <taxon>Eukaryota</taxon>
        <taxon>Fungi</taxon>
        <taxon>Dikarya</taxon>
        <taxon>Ascomycota</taxon>
        <taxon>Pezizomycotina</taxon>
        <taxon>Dothideomycetes</taxon>
        <taxon>Dothideomycetes incertae sedis</taxon>
        <taxon>Botryosphaeriales</taxon>
        <taxon>Botryosphaeriaceae</taxon>
        <taxon>Botryosphaeria</taxon>
    </lineage>
</organism>
<dbReference type="PANTHER" id="PTHR28657">
    <property type="entry name" value="INDOLEAMINE 2,3-DIOXYGENASE"/>
    <property type="match status" value="1"/>
</dbReference>
<comment type="function">
    <text evidence="4">Produces N-formyl-kynurenine through the oxidation of tryptophan.</text>
</comment>
<evidence type="ECO:0000256" key="5">
    <source>
        <dbReference type="SAM" id="SignalP"/>
    </source>
</evidence>
<keyword evidence="3 4" id="KW-0408">Iron</keyword>
<keyword evidence="5" id="KW-0732">Signal</keyword>
<dbReference type="Proteomes" id="UP000572817">
    <property type="component" value="Unassembled WGS sequence"/>
</dbReference>
<comment type="catalytic activity">
    <reaction evidence="4">
        <text>L-tryptophan + O2 = N-formyl-L-kynurenine</text>
        <dbReference type="Rhea" id="RHEA:24536"/>
        <dbReference type="ChEBI" id="CHEBI:15379"/>
        <dbReference type="ChEBI" id="CHEBI:57912"/>
        <dbReference type="ChEBI" id="CHEBI:58629"/>
    </reaction>
</comment>
<dbReference type="InterPro" id="IPR037217">
    <property type="entry name" value="Trp/Indoleamine_2_3_dOase-like"/>
</dbReference>
<dbReference type="EMBL" id="WWBZ02000016">
    <property type="protein sequence ID" value="KAF4310074.1"/>
    <property type="molecule type" value="Genomic_DNA"/>
</dbReference>
<keyword evidence="4" id="KW-0560">Oxidoreductase</keyword>
<evidence type="ECO:0000313" key="7">
    <source>
        <dbReference type="Proteomes" id="UP000572817"/>
    </source>
</evidence>
<evidence type="ECO:0000256" key="3">
    <source>
        <dbReference type="ARBA" id="ARBA00023004"/>
    </source>
</evidence>
<comment type="caution">
    <text evidence="6">The sequence shown here is derived from an EMBL/GenBank/DDBJ whole genome shotgun (WGS) entry which is preliminary data.</text>
</comment>
<dbReference type="GO" id="GO:0033754">
    <property type="term" value="F:indoleamine 2,3-dioxygenase activity"/>
    <property type="evidence" value="ECO:0007669"/>
    <property type="project" value="UniProtKB-EC"/>
</dbReference>
<gene>
    <name evidence="6" type="ORF">GTA08_BOTSDO03186</name>
</gene>
<dbReference type="GO" id="GO:0019441">
    <property type="term" value="P:L-tryptophan catabolic process to kynurenine"/>
    <property type="evidence" value="ECO:0007669"/>
    <property type="project" value="UniProtKB-UniRule"/>
</dbReference>
<keyword evidence="4" id="KW-0223">Dioxygenase</keyword>
<feature type="signal peptide" evidence="5">
    <location>
        <begin position="1"/>
        <end position="21"/>
    </location>
</feature>
<name>A0A8H4N3W7_9PEZI</name>
<reference evidence="6" key="1">
    <citation type="submission" date="2020-04" db="EMBL/GenBank/DDBJ databases">
        <title>Genome Assembly and Annotation of Botryosphaeria dothidea sdau 11-99, a Latent Pathogen of Apple Fruit Ring Rot in China.</title>
        <authorList>
            <person name="Yu C."/>
            <person name="Diao Y."/>
            <person name="Lu Q."/>
            <person name="Zhao J."/>
            <person name="Cui S."/>
            <person name="Peng C."/>
            <person name="He B."/>
            <person name="Liu H."/>
        </authorList>
    </citation>
    <scope>NUCLEOTIDE SEQUENCE [LARGE SCALE GENOMIC DNA]</scope>
    <source>
        <strain evidence="6">Sdau11-99</strain>
    </source>
</reference>
<evidence type="ECO:0000313" key="6">
    <source>
        <dbReference type="EMBL" id="KAF4310074.1"/>
    </source>
</evidence>
<proteinExistence type="inferred from homology"/>
<accession>A0A8H4N3W7</accession>
<sequence>MIASFEHLLWTLFSYLKTVLLTFLAGLRPQYQSTIKLANHEKPKQSSTFSPDTIVSRIEALKNSHEAFSLLHNMIKIDGAGSWPPRCSSDINTWPAALRPYHEIYLEMAPRLSVVEPSLDDAENTKRRTQFRTRMSALLDTRVDLSAVEELLSRASAGDAAAIPGDVYNRFFSCVAMSRHAFRWATIPAVKVAQAEKHMPYPRALTLPWPYLNSRYAFTSPAGNVMTNFVLNWDWVHDGPTYRVNVGRAPVIARAEYWFGFMLCETERLALPVYSDIADALAHWERGERADLLQALRRVRDGTRAIAKVFYEHMSSDKVEPAVWMSWVQGFHAYGATEDGVVAEGAREYDGVSANQLPFFHVVDAFLGIGRTYLDGKEMRSNILGAQRALSEGVRRKCFRESVRGGKDDEVEGLMREIARVVRVWRAAHKVRIVPYFEQPAPERMIMTAGKSVLETKGLSSLQLAMDFMDKLLGDRMQETV</sequence>
<evidence type="ECO:0000256" key="2">
    <source>
        <dbReference type="ARBA" id="ARBA00022723"/>
    </source>
</evidence>
<dbReference type="GO" id="GO:0034354">
    <property type="term" value="P:'de novo' NAD+ biosynthetic process from L-tryptophan"/>
    <property type="evidence" value="ECO:0007669"/>
    <property type="project" value="TreeGrafter"/>
</dbReference>
<dbReference type="SUPFAM" id="SSF140959">
    <property type="entry name" value="Indolic compounds 2,3-dioxygenase-like"/>
    <property type="match status" value="1"/>
</dbReference>